<dbReference type="InterPro" id="IPR009081">
    <property type="entry name" value="PP-bd_ACP"/>
</dbReference>
<dbReference type="SUPFAM" id="SSF53901">
    <property type="entry name" value="Thiolase-like"/>
    <property type="match status" value="1"/>
</dbReference>
<dbReference type="InterPro" id="IPR036736">
    <property type="entry name" value="ACP-like_sf"/>
</dbReference>
<dbReference type="InterPro" id="IPR016039">
    <property type="entry name" value="Thiolase-like"/>
</dbReference>
<feature type="domain" description="Carrier" evidence="7">
    <location>
        <begin position="35"/>
        <end position="113"/>
    </location>
</feature>
<sequence length="1164" mass="120978">MSESGFDGSWAARIPDGGAALAARLTGLPLAEQNRVLLDLVCTQTAAVLRKFRPDDPAEVSPRRAFRDLGLDSIALVELQSLLNAVTGLALGVSAAFDHPTPASLAAFLRTELLGDTGPETGPEPVAGERQAVDEPIAIVGIGCRLPGGVDSPEGLWRLVDDGRHVLTDFPDDRGWDLERLFDPDPDQPGTTYLRRGGFLPEATLFDADFFGISPREAQTMDPQQRLVLETAWEAIERAGIDPASLAGSRSGVYIGVEPQEYGPRIADAPDGLDGYLITGNATSVVAGRVAYTLGLLGPALAIDTACSGSLVAVHVAAQALRNGECGLALVGGVAVLSSPGVFTAFSRLRGLAPDGICKPFAEAADGTGFSEGAAVLVLERLSDARRNGHTVHAVLRGSAINQDGASNGLTAPSGRAQRLVIRQALADAGLAASDVDVVEAHGTGTTLGDPIEAQAIIDTYGQGREPDDPLWLGSVKSNIGHTQAAAGVVGLIKMVLAMRHGVLPKTLHVDQPSSAVNWSAGRVSLLTEPVPWQENGRPRRAGISAFGVSGTNAHVIIEEPPSDAAAASTPPADDASGAGTRPVDAAAAASAPAADTASAPEATAPDETVPDLTAAPCLVPVSARGDDALRAQAARLHDLLAADDTVTPADAGYSLVTTRTAFPDRAVVLATGRDECLRGLRALSQGESGPDVVRGSVTGGALAYLFTGQGSQRLDMGRELCGTYPVFAAALDDAAGYLDLQLDRPLLDVLFAEPGTPEADLLHQTAYAQPALFALQVAAYRLLESWGVRPDYVAGHSIGELAAAHVAGVLSLEDAATLVAARGRLMQALPADGAMVAIQAAEDEVTPLLTGRAGIAAVNGPRSVVVSGDEAEVLAVAARFEADGRKTRRLRVSHAFHSPLMEPMLAEFGRVAGILTYSPPSVPVVSTVTGELATAEELCSPDYWVRHVREAVRFRDGVAALHARGVDTFVEIGPDGVLSAMAQDCLADVSGDLAFVPVLRRDRGEVRQLLTAVAVAHTRGAALEGSAYGPGARRVDLPTYAFQGRRFWMSPQEPNDALGLGQAPADHPLLGAVLRAAGEDRVVLTGRLSLRTHPWLADHVISGRVLLPGTALLELAVYAGDQAGCPQVEDLTLHAPLVVPDRGGVSVQVVVAEPDDAGRRVVD</sequence>
<evidence type="ECO:0000259" key="9">
    <source>
        <dbReference type="PROSITE" id="PS52019"/>
    </source>
</evidence>
<keyword evidence="11" id="KW-1185">Reference proteome</keyword>
<evidence type="ECO:0000259" key="8">
    <source>
        <dbReference type="PROSITE" id="PS52004"/>
    </source>
</evidence>
<dbReference type="SMART" id="SM01294">
    <property type="entry name" value="PKS_PP_betabranch"/>
    <property type="match status" value="1"/>
</dbReference>
<dbReference type="PANTHER" id="PTHR43775:SF51">
    <property type="entry name" value="INACTIVE PHENOLPHTHIOCEROL SYNTHESIS POLYKETIDE SYNTHASE TYPE I PKS1-RELATED"/>
    <property type="match status" value="1"/>
</dbReference>
<dbReference type="Pfam" id="PF02801">
    <property type="entry name" value="Ketoacyl-synt_C"/>
    <property type="match status" value="1"/>
</dbReference>
<evidence type="ECO:0000256" key="2">
    <source>
        <dbReference type="ARBA" id="ARBA00022553"/>
    </source>
</evidence>
<dbReference type="RefSeq" id="WP_154956865.1">
    <property type="nucleotide sequence ID" value="NZ_VSEX01000159.1"/>
</dbReference>
<keyword evidence="2" id="KW-0597">Phosphoprotein</keyword>
<evidence type="ECO:0000256" key="4">
    <source>
        <dbReference type="ARBA" id="ARBA00023315"/>
    </source>
</evidence>
<dbReference type="InterPro" id="IPR014030">
    <property type="entry name" value="Ketoacyl_synth_N"/>
</dbReference>
<feature type="domain" description="Ketosynthase family 3 (KS3)" evidence="8">
    <location>
        <begin position="134"/>
        <end position="560"/>
    </location>
</feature>
<evidence type="ECO:0000256" key="5">
    <source>
        <dbReference type="PROSITE-ProRule" id="PRU01363"/>
    </source>
</evidence>
<dbReference type="InterPro" id="IPR042104">
    <property type="entry name" value="PKS_dehydratase_sf"/>
</dbReference>
<dbReference type="InterPro" id="IPR049900">
    <property type="entry name" value="PKS_mFAS_DH"/>
</dbReference>
<dbReference type="InterPro" id="IPR020807">
    <property type="entry name" value="PKS_DH"/>
</dbReference>
<dbReference type="SMART" id="SM00826">
    <property type="entry name" value="PKS_DH"/>
    <property type="match status" value="1"/>
</dbReference>
<dbReference type="Gene3D" id="1.10.1200.10">
    <property type="entry name" value="ACP-like"/>
    <property type="match status" value="1"/>
</dbReference>
<evidence type="ECO:0000313" key="10">
    <source>
        <dbReference type="EMBL" id="TYB42117.1"/>
    </source>
</evidence>
<proteinExistence type="predicted"/>
<dbReference type="PANTHER" id="PTHR43775">
    <property type="entry name" value="FATTY ACID SYNTHASE"/>
    <property type="match status" value="1"/>
</dbReference>
<evidence type="ECO:0000256" key="3">
    <source>
        <dbReference type="ARBA" id="ARBA00022679"/>
    </source>
</evidence>
<dbReference type="SUPFAM" id="SSF52151">
    <property type="entry name" value="FabD/lysophospholipase-like"/>
    <property type="match status" value="1"/>
</dbReference>
<name>A0ABY3LM90_9ACTN</name>
<dbReference type="Pfam" id="PF21089">
    <property type="entry name" value="PKS_DH_N"/>
    <property type="match status" value="1"/>
</dbReference>
<keyword evidence="4 10" id="KW-0012">Acyltransferase</keyword>
<dbReference type="Gene3D" id="3.10.129.110">
    <property type="entry name" value="Polyketide synthase dehydratase"/>
    <property type="match status" value="1"/>
</dbReference>
<dbReference type="SUPFAM" id="SSF47336">
    <property type="entry name" value="ACP-like"/>
    <property type="match status" value="1"/>
</dbReference>
<dbReference type="GO" id="GO:0016746">
    <property type="term" value="F:acyltransferase activity"/>
    <property type="evidence" value="ECO:0007669"/>
    <property type="project" value="UniProtKB-KW"/>
</dbReference>
<dbReference type="InterPro" id="IPR032821">
    <property type="entry name" value="PKS_assoc"/>
</dbReference>
<dbReference type="EMBL" id="VSEX01000159">
    <property type="protein sequence ID" value="TYB42117.1"/>
    <property type="molecule type" value="Genomic_DNA"/>
</dbReference>
<dbReference type="InterPro" id="IPR020806">
    <property type="entry name" value="PKS_PP-bd"/>
</dbReference>
<accession>A0ABY3LM90</accession>
<dbReference type="PROSITE" id="PS52019">
    <property type="entry name" value="PKS_MFAS_DH"/>
    <property type="match status" value="1"/>
</dbReference>
<keyword evidence="1" id="KW-0596">Phosphopantetheine</keyword>
<dbReference type="Pfam" id="PF16197">
    <property type="entry name" value="KAsynt_C_assoc"/>
    <property type="match status" value="1"/>
</dbReference>
<organism evidence="10 11">
    <name type="scientific">Microbispora tritici</name>
    <dbReference type="NCBI Taxonomy" id="2604471"/>
    <lineage>
        <taxon>Bacteria</taxon>
        <taxon>Bacillati</taxon>
        <taxon>Actinomycetota</taxon>
        <taxon>Actinomycetes</taxon>
        <taxon>Streptosporangiales</taxon>
        <taxon>Streptosporangiaceae</taxon>
        <taxon>Microbispora</taxon>
    </lineage>
</organism>
<reference evidence="10 11" key="1">
    <citation type="submission" date="2019-08" db="EMBL/GenBank/DDBJ databases">
        <title>Microbispora tritici sp. nov., a novel actinomycete isolated from a root of wheat (Triticum aestivum L.).</title>
        <authorList>
            <person name="Klykleung N."/>
            <person name="Tanasupawat S."/>
        </authorList>
    </citation>
    <scope>NUCLEOTIDE SEQUENCE [LARGE SCALE GENOMIC DNA]</scope>
    <source>
        <strain evidence="10 11">MT50</strain>
    </source>
</reference>
<evidence type="ECO:0000256" key="1">
    <source>
        <dbReference type="ARBA" id="ARBA00022450"/>
    </source>
</evidence>
<dbReference type="InterPro" id="IPR014031">
    <property type="entry name" value="Ketoacyl_synth_C"/>
</dbReference>
<dbReference type="Proteomes" id="UP000322810">
    <property type="component" value="Unassembled WGS sequence"/>
</dbReference>
<feature type="compositionally biased region" description="Low complexity" evidence="6">
    <location>
        <begin position="563"/>
        <end position="608"/>
    </location>
</feature>
<dbReference type="Pfam" id="PF00550">
    <property type="entry name" value="PP-binding"/>
    <property type="match status" value="1"/>
</dbReference>
<dbReference type="CDD" id="cd00833">
    <property type="entry name" value="PKS"/>
    <property type="match status" value="1"/>
</dbReference>
<dbReference type="Gene3D" id="3.40.366.10">
    <property type="entry name" value="Malonyl-Coenzyme A Acyl Carrier Protein, domain 2"/>
    <property type="match status" value="1"/>
</dbReference>
<dbReference type="InterPro" id="IPR016035">
    <property type="entry name" value="Acyl_Trfase/lysoPLipase"/>
</dbReference>
<dbReference type="InterPro" id="IPR014043">
    <property type="entry name" value="Acyl_transferase_dom"/>
</dbReference>
<dbReference type="SUPFAM" id="SSF55048">
    <property type="entry name" value="Probable ACP-binding domain of malonyl-CoA ACP transacylase"/>
    <property type="match status" value="1"/>
</dbReference>
<comment type="caution">
    <text evidence="5">Lacks conserved residue(s) required for the propagation of feature annotation.</text>
</comment>
<dbReference type="Pfam" id="PF00109">
    <property type="entry name" value="ketoacyl-synt"/>
    <property type="match status" value="1"/>
</dbReference>
<dbReference type="SMART" id="SM00823">
    <property type="entry name" value="PKS_PP"/>
    <property type="match status" value="1"/>
</dbReference>
<dbReference type="InterPro" id="IPR001227">
    <property type="entry name" value="Ac_transferase_dom_sf"/>
</dbReference>
<evidence type="ECO:0000259" key="7">
    <source>
        <dbReference type="PROSITE" id="PS50075"/>
    </source>
</evidence>
<dbReference type="InterPro" id="IPR016036">
    <property type="entry name" value="Malonyl_transacylase_ACP-bd"/>
</dbReference>
<dbReference type="Gene3D" id="3.40.47.10">
    <property type="match status" value="1"/>
</dbReference>
<dbReference type="Gene3D" id="3.30.70.3290">
    <property type="match status" value="1"/>
</dbReference>
<dbReference type="SMART" id="SM00827">
    <property type="entry name" value="PKS_AT"/>
    <property type="match status" value="1"/>
</dbReference>
<gene>
    <name evidence="10" type="ORF">FXF59_34905</name>
</gene>
<dbReference type="Pfam" id="PF00698">
    <property type="entry name" value="Acyl_transf_1"/>
    <property type="match status" value="1"/>
</dbReference>
<feature type="region of interest" description="Disordered" evidence="6">
    <location>
        <begin position="563"/>
        <end position="612"/>
    </location>
</feature>
<evidence type="ECO:0000256" key="6">
    <source>
        <dbReference type="SAM" id="MobiDB-lite"/>
    </source>
</evidence>
<feature type="non-terminal residue" evidence="10">
    <location>
        <position position="1164"/>
    </location>
</feature>
<dbReference type="PROSITE" id="PS52004">
    <property type="entry name" value="KS3_2"/>
    <property type="match status" value="1"/>
</dbReference>
<dbReference type="InterPro" id="IPR020841">
    <property type="entry name" value="PKS_Beta-ketoAc_synthase_dom"/>
</dbReference>
<dbReference type="InterPro" id="IPR049552">
    <property type="entry name" value="PKS_DH_N"/>
</dbReference>
<dbReference type="InterPro" id="IPR050091">
    <property type="entry name" value="PKS_NRPS_Biosynth_Enz"/>
</dbReference>
<dbReference type="PROSITE" id="PS50075">
    <property type="entry name" value="CARRIER"/>
    <property type="match status" value="1"/>
</dbReference>
<comment type="caution">
    <text evidence="10">The sequence shown here is derived from an EMBL/GenBank/DDBJ whole genome shotgun (WGS) entry which is preliminary data.</text>
</comment>
<dbReference type="SMART" id="SM00825">
    <property type="entry name" value="PKS_KS"/>
    <property type="match status" value="1"/>
</dbReference>
<feature type="domain" description="PKS/mFAS DH" evidence="9">
    <location>
        <begin position="1068"/>
        <end position="1164"/>
    </location>
</feature>
<protein>
    <submittedName>
        <fullName evidence="10">Acyltransferase domain-containing protein</fullName>
    </submittedName>
</protein>
<evidence type="ECO:0000313" key="11">
    <source>
        <dbReference type="Proteomes" id="UP000322810"/>
    </source>
</evidence>
<keyword evidence="3" id="KW-0808">Transferase</keyword>